<dbReference type="EMBL" id="LNYY01000021">
    <property type="protein sequence ID" value="KTD66713.1"/>
    <property type="molecule type" value="Genomic_DNA"/>
</dbReference>
<evidence type="ECO:0000313" key="2">
    <source>
        <dbReference type="Proteomes" id="UP000054926"/>
    </source>
</evidence>
<dbReference type="Proteomes" id="UP000054926">
    <property type="component" value="Unassembled WGS sequence"/>
</dbReference>
<dbReference type="AlphaFoldDB" id="A0A0W0ZCE1"/>
<organism evidence="1 2">
    <name type="scientific">Legionella steelei</name>
    <dbReference type="NCBI Taxonomy" id="947033"/>
    <lineage>
        <taxon>Bacteria</taxon>
        <taxon>Pseudomonadati</taxon>
        <taxon>Pseudomonadota</taxon>
        <taxon>Gammaproteobacteria</taxon>
        <taxon>Legionellales</taxon>
        <taxon>Legionellaceae</taxon>
        <taxon>Legionella</taxon>
    </lineage>
</organism>
<dbReference type="RefSeq" id="WP_058511775.1">
    <property type="nucleotide sequence ID" value="NZ_LNYY01000021.1"/>
</dbReference>
<reference evidence="1 2" key="1">
    <citation type="submission" date="2015-11" db="EMBL/GenBank/DDBJ databases">
        <title>Genomic analysis of 38 Legionella species identifies large and diverse effector repertoires.</title>
        <authorList>
            <person name="Burstein D."/>
            <person name="Amaro F."/>
            <person name="Zusman T."/>
            <person name="Lifshitz Z."/>
            <person name="Cohen O."/>
            <person name="Gilbert J.A."/>
            <person name="Pupko T."/>
            <person name="Shuman H.A."/>
            <person name="Segal G."/>
        </authorList>
    </citation>
    <scope>NUCLEOTIDE SEQUENCE [LARGE SCALE GENOMIC DNA]</scope>
    <source>
        <strain evidence="1 2">IMVS3376</strain>
    </source>
</reference>
<proteinExistence type="predicted"/>
<evidence type="ECO:0000313" key="1">
    <source>
        <dbReference type="EMBL" id="KTD66713.1"/>
    </source>
</evidence>
<dbReference type="STRING" id="947033.Lste_2919"/>
<keyword evidence="2" id="KW-1185">Reference proteome</keyword>
<comment type="caution">
    <text evidence="1">The sequence shown here is derived from an EMBL/GenBank/DDBJ whole genome shotgun (WGS) entry which is preliminary data.</text>
</comment>
<accession>A0A0W0ZCE1</accession>
<sequence>MRALLVNQAEIPQICLDTFPEEFVEQYKNNNQTKKRELIRDIVGYGKVNEDNLYRSTENAVILIAEDTIENDKCQFFDYRCLLIFYEVKEQNENYMYP</sequence>
<dbReference type="OrthoDB" id="9768989at2"/>
<gene>
    <name evidence="1" type="ORF">Lste_2919</name>
</gene>
<name>A0A0W0ZCE1_9GAMM</name>
<protein>
    <submittedName>
        <fullName evidence="1">Uncharacterized protein</fullName>
    </submittedName>
</protein>